<dbReference type="SUPFAM" id="SSF48498">
    <property type="entry name" value="Tetracyclin repressor-like, C-terminal domain"/>
    <property type="match status" value="1"/>
</dbReference>
<keyword evidence="1" id="KW-0805">Transcription regulation</keyword>
<name>A0A1T4S5R5_9BACT</name>
<evidence type="ECO:0000313" key="7">
    <source>
        <dbReference type="Proteomes" id="UP000190102"/>
    </source>
</evidence>
<dbReference type="AlphaFoldDB" id="A0A1T4S5R5"/>
<keyword evidence="2 4" id="KW-0238">DNA-binding</keyword>
<dbReference type="PRINTS" id="PR00455">
    <property type="entry name" value="HTHTETR"/>
</dbReference>
<keyword evidence="3" id="KW-0804">Transcription</keyword>
<dbReference type="OrthoDB" id="9793734at2"/>
<proteinExistence type="predicted"/>
<dbReference type="Gene3D" id="1.10.357.10">
    <property type="entry name" value="Tetracycline Repressor, domain 2"/>
    <property type="match status" value="1"/>
</dbReference>
<dbReference type="Proteomes" id="UP000190102">
    <property type="component" value="Unassembled WGS sequence"/>
</dbReference>
<dbReference type="InterPro" id="IPR011075">
    <property type="entry name" value="TetR_C"/>
</dbReference>
<protein>
    <submittedName>
        <fullName evidence="6">Transcriptional regulator, TetR family</fullName>
    </submittedName>
</protein>
<evidence type="ECO:0000256" key="2">
    <source>
        <dbReference type="ARBA" id="ARBA00023125"/>
    </source>
</evidence>
<feature type="DNA-binding region" description="H-T-H motif" evidence="4">
    <location>
        <begin position="27"/>
        <end position="46"/>
    </location>
</feature>
<evidence type="ECO:0000256" key="3">
    <source>
        <dbReference type="ARBA" id="ARBA00023163"/>
    </source>
</evidence>
<reference evidence="7" key="1">
    <citation type="submission" date="2017-02" db="EMBL/GenBank/DDBJ databases">
        <authorList>
            <person name="Varghese N."/>
            <person name="Submissions S."/>
        </authorList>
    </citation>
    <scope>NUCLEOTIDE SEQUENCE [LARGE SCALE GENOMIC DNA]</scope>
    <source>
        <strain evidence="7">ATCC BAA-34</strain>
    </source>
</reference>
<gene>
    <name evidence="6" type="ORF">SAMN02745119_03281</name>
</gene>
<dbReference type="STRING" id="115783.SAMN02745119_03281"/>
<dbReference type="PANTHER" id="PTHR47506">
    <property type="entry name" value="TRANSCRIPTIONAL REGULATORY PROTEIN"/>
    <property type="match status" value="1"/>
</dbReference>
<evidence type="ECO:0000259" key="5">
    <source>
        <dbReference type="PROSITE" id="PS50977"/>
    </source>
</evidence>
<dbReference type="InterPro" id="IPR009057">
    <property type="entry name" value="Homeodomain-like_sf"/>
</dbReference>
<dbReference type="InterPro" id="IPR036271">
    <property type="entry name" value="Tet_transcr_reg_TetR-rel_C_sf"/>
</dbReference>
<keyword evidence="7" id="KW-1185">Reference proteome</keyword>
<evidence type="ECO:0000256" key="1">
    <source>
        <dbReference type="ARBA" id="ARBA00023015"/>
    </source>
</evidence>
<dbReference type="RefSeq" id="WP_078791533.1">
    <property type="nucleotide sequence ID" value="NZ_FUWR01000031.1"/>
</dbReference>
<dbReference type="PROSITE" id="PS50977">
    <property type="entry name" value="HTH_TETR_2"/>
    <property type="match status" value="1"/>
</dbReference>
<evidence type="ECO:0000313" key="6">
    <source>
        <dbReference type="EMBL" id="SKA23497.1"/>
    </source>
</evidence>
<dbReference type="SUPFAM" id="SSF46689">
    <property type="entry name" value="Homeodomain-like"/>
    <property type="match status" value="1"/>
</dbReference>
<dbReference type="Pfam" id="PF00440">
    <property type="entry name" value="TetR_N"/>
    <property type="match status" value="1"/>
</dbReference>
<sequence>MQKKDTRSEIIRIGTELIARQGFNTTRIDAVLLEAGVPKGSFYHYFKSKEDFGLAVIDHFAERFEQRLDTFLNDEEVTPLNRIHNFLESTLTRITQNQCSKGCLIGNLGQELADLNERFRDRLDEIFNMWKERFVDCLRDAQKAGEISTDIDLDVMACFILSGWEGAILRAKVMKSPQPMKGFIDVLFTSLLR</sequence>
<dbReference type="GO" id="GO:0003677">
    <property type="term" value="F:DNA binding"/>
    <property type="evidence" value="ECO:0007669"/>
    <property type="project" value="UniProtKB-UniRule"/>
</dbReference>
<evidence type="ECO:0000256" key="4">
    <source>
        <dbReference type="PROSITE-ProRule" id="PRU00335"/>
    </source>
</evidence>
<dbReference type="PANTHER" id="PTHR47506:SF6">
    <property type="entry name" value="HTH-TYPE TRANSCRIPTIONAL REPRESSOR NEMR"/>
    <property type="match status" value="1"/>
</dbReference>
<dbReference type="InterPro" id="IPR001647">
    <property type="entry name" value="HTH_TetR"/>
</dbReference>
<dbReference type="Pfam" id="PF16925">
    <property type="entry name" value="TetR_C_13"/>
    <property type="match status" value="1"/>
</dbReference>
<feature type="domain" description="HTH tetR-type" evidence="5">
    <location>
        <begin position="4"/>
        <end position="64"/>
    </location>
</feature>
<dbReference type="EMBL" id="FUWR01000031">
    <property type="protein sequence ID" value="SKA23497.1"/>
    <property type="molecule type" value="Genomic_DNA"/>
</dbReference>
<organism evidence="6 7">
    <name type="scientific">Trichlorobacter thiogenes</name>
    <dbReference type="NCBI Taxonomy" id="115783"/>
    <lineage>
        <taxon>Bacteria</taxon>
        <taxon>Pseudomonadati</taxon>
        <taxon>Thermodesulfobacteriota</taxon>
        <taxon>Desulfuromonadia</taxon>
        <taxon>Geobacterales</taxon>
        <taxon>Geobacteraceae</taxon>
        <taxon>Trichlorobacter</taxon>
    </lineage>
</organism>
<accession>A0A1T4S5R5</accession>